<feature type="domain" description="TonB-dependent receptor plug" evidence="12">
    <location>
        <begin position="69"/>
        <end position="167"/>
    </location>
</feature>
<evidence type="ECO:0000259" key="12">
    <source>
        <dbReference type="Pfam" id="PF07715"/>
    </source>
</evidence>
<protein>
    <submittedName>
        <fullName evidence="13">TonB-dependent receptor</fullName>
    </submittedName>
</protein>
<dbReference type="InterPro" id="IPR036942">
    <property type="entry name" value="Beta-barrel_TonB_sf"/>
</dbReference>
<dbReference type="SUPFAM" id="SSF56935">
    <property type="entry name" value="Porins"/>
    <property type="match status" value="1"/>
</dbReference>
<sequence length="812" mass="86841">MASIKSPKTLRLAGTGVGLLAMSLAAGAARADDAGVSGAIEAAATVSDVEVIGRNAEPSDIRQTAEPLENPQTVTVIPRGVIEAQNLLSLRDVLSTVPGITFGAGEGGGGFGDSINLRGYSANNDITVDGVRDSAQYSRSDPFNIEQIEVYNGANGVYSGSGSVGGTINLVSKRPFARTSSTVSAGVGTDDYWRATVDSNILVRDNVAVRLNAMAHTNDAPGRDVETFERWGFAPSVTIGVGGPTQFTAMYFHQEDENTPQYGVPFYNGRPLPGVDPANYYGYSNVDVQDQTIDMVTGILEHAFSDTLSVRNLTRWQKVTQLSIVDPPQGVFCLANGLKPAPWSQTTTAVNLTGFTPCTGSDPAPGFYQPSGPRGTYRDTENTLLYNQTDLRWEFATGGAQHTLVAGVAFTSETYELVNGSVLRNPNGTAVALPPMRIDSPNHVYTGPYNFIRGGGGAPNATTGLFPSGGQDSERVNQAVYVFDNIEFNDRWSVNFGLRWEHNEGEILTSYYTSAGFLPSGGPQAGPASPGAPGGVFSGNGPLLKSEDDLFSYRVGVVFKPIPNASLYLAYANSKTPSQSTVNSQGACTAATCNVAPEEAENIEIGGKWDIDGRLSLTAALFRNDRTNYRVPSGDPAVPFDVLDGSARVQGLALGASGQITDVWAVFANYTWLESEVLQGASSFNAARGADFIKGDPLTNVPDHAFSLFTTYDLTPQIQLGYGVTYQGRYYLTQHAQITGSVPPARTTIPLVETEPYWVHRATVAWSPRPDLELRLNVNNLFDEVYYVRGRNNGWATPGEGRSATLTASYRF</sequence>
<keyword evidence="14" id="KW-1185">Reference proteome</keyword>
<evidence type="ECO:0000256" key="5">
    <source>
        <dbReference type="ARBA" id="ARBA00023077"/>
    </source>
</evidence>
<keyword evidence="7 8" id="KW-0998">Cell outer membrane</keyword>
<gene>
    <name evidence="13" type="ORF">ACFSC0_07440</name>
</gene>
<dbReference type="Gene3D" id="2.40.170.20">
    <property type="entry name" value="TonB-dependent receptor, beta-barrel domain"/>
    <property type="match status" value="1"/>
</dbReference>
<dbReference type="PROSITE" id="PS52016">
    <property type="entry name" value="TONB_DEPENDENT_REC_3"/>
    <property type="match status" value="1"/>
</dbReference>
<dbReference type="Pfam" id="PF00593">
    <property type="entry name" value="TonB_dep_Rec_b-barrel"/>
    <property type="match status" value="1"/>
</dbReference>
<dbReference type="EMBL" id="JBHUEY010000001">
    <property type="protein sequence ID" value="MFD1783223.1"/>
    <property type="molecule type" value="Genomic_DNA"/>
</dbReference>
<reference evidence="14" key="1">
    <citation type="journal article" date="2019" name="Int. J. Syst. Evol. Microbiol.">
        <title>The Global Catalogue of Microorganisms (GCM) 10K type strain sequencing project: providing services to taxonomists for standard genome sequencing and annotation.</title>
        <authorList>
            <consortium name="The Broad Institute Genomics Platform"/>
            <consortium name="The Broad Institute Genome Sequencing Center for Infectious Disease"/>
            <person name="Wu L."/>
            <person name="Ma J."/>
        </authorList>
    </citation>
    <scope>NUCLEOTIDE SEQUENCE [LARGE SCALE GENOMIC DNA]</scope>
    <source>
        <strain evidence="14">DFY28</strain>
    </source>
</reference>
<evidence type="ECO:0000313" key="13">
    <source>
        <dbReference type="EMBL" id="MFD1783223.1"/>
    </source>
</evidence>
<dbReference type="CDD" id="cd01347">
    <property type="entry name" value="ligand_gated_channel"/>
    <property type="match status" value="1"/>
</dbReference>
<keyword evidence="10" id="KW-0732">Signal</keyword>
<dbReference type="Gene3D" id="2.170.130.10">
    <property type="entry name" value="TonB-dependent receptor, plug domain"/>
    <property type="match status" value="1"/>
</dbReference>
<dbReference type="PANTHER" id="PTHR32552">
    <property type="entry name" value="FERRICHROME IRON RECEPTOR-RELATED"/>
    <property type="match status" value="1"/>
</dbReference>
<evidence type="ECO:0000256" key="9">
    <source>
        <dbReference type="RuleBase" id="RU003357"/>
    </source>
</evidence>
<dbReference type="InterPro" id="IPR000531">
    <property type="entry name" value="Beta-barrel_TonB"/>
</dbReference>
<accession>A0ABW4N071</accession>
<dbReference type="Proteomes" id="UP001597237">
    <property type="component" value="Unassembled WGS sequence"/>
</dbReference>
<feature type="domain" description="TonB-dependent receptor-like beta-barrel" evidence="11">
    <location>
        <begin position="251"/>
        <end position="781"/>
    </location>
</feature>
<comment type="subcellular location">
    <subcellularLocation>
        <location evidence="1 8">Cell outer membrane</location>
        <topology evidence="1 8">Multi-pass membrane protein</topology>
    </subcellularLocation>
</comment>
<dbReference type="PANTHER" id="PTHR32552:SF83">
    <property type="entry name" value="BLR3904 PROTEIN"/>
    <property type="match status" value="1"/>
</dbReference>
<keyword evidence="3 8" id="KW-1134">Transmembrane beta strand</keyword>
<dbReference type="RefSeq" id="WP_377284367.1">
    <property type="nucleotide sequence ID" value="NZ_JBHRSI010000015.1"/>
</dbReference>
<evidence type="ECO:0000256" key="1">
    <source>
        <dbReference type="ARBA" id="ARBA00004571"/>
    </source>
</evidence>
<proteinExistence type="inferred from homology"/>
<dbReference type="InterPro" id="IPR012910">
    <property type="entry name" value="Plug_dom"/>
</dbReference>
<dbReference type="InterPro" id="IPR037066">
    <property type="entry name" value="Plug_dom_sf"/>
</dbReference>
<name>A0ABW4N071_9CAUL</name>
<keyword evidence="4 8" id="KW-0812">Transmembrane</keyword>
<evidence type="ECO:0000256" key="2">
    <source>
        <dbReference type="ARBA" id="ARBA00022448"/>
    </source>
</evidence>
<dbReference type="Pfam" id="PF07715">
    <property type="entry name" value="Plug"/>
    <property type="match status" value="1"/>
</dbReference>
<evidence type="ECO:0000313" key="14">
    <source>
        <dbReference type="Proteomes" id="UP001597237"/>
    </source>
</evidence>
<evidence type="ECO:0000256" key="8">
    <source>
        <dbReference type="PROSITE-ProRule" id="PRU01360"/>
    </source>
</evidence>
<comment type="caution">
    <text evidence="13">The sequence shown here is derived from an EMBL/GenBank/DDBJ whole genome shotgun (WGS) entry which is preliminary data.</text>
</comment>
<evidence type="ECO:0000256" key="10">
    <source>
        <dbReference type="SAM" id="SignalP"/>
    </source>
</evidence>
<comment type="similarity">
    <text evidence="8 9">Belongs to the TonB-dependent receptor family.</text>
</comment>
<keyword evidence="5 9" id="KW-0798">TonB box</keyword>
<keyword evidence="13" id="KW-0675">Receptor</keyword>
<dbReference type="InterPro" id="IPR039426">
    <property type="entry name" value="TonB-dep_rcpt-like"/>
</dbReference>
<evidence type="ECO:0000256" key="6">
    <source>
        <dbReference type="ARBA" id="ARBA00023136"/>
    </source>
</evidence>
<keyword evidence="6 8" id="KW-0472">Membrane</keyword>
<feature type="chain" id="PRO_5046400998" evidence="10">
    <location>
        <begin position="29"/>
        <end position="812"/>
    </location>
</feature>
<evidence type="ECO:0000256" key="7">
    <source>
        <dbReference type="ARBA" id="ARBA00023237"/>
    </source>
</evidence>
<evidence type="ECO:0000256" key="4">
    <source>
        <dbReference type="ARBA" id="ARBA00022692"/>
    </source>
</evidence>
<evidence type="ECO:0000259" key="11">
    <source>
        <dbReference type="Pfam" id="PF00593"/>
    </source>
</evidence>
<evidence type="ECO:0000256" key="3">
    <source>
        <dbReference type="ARBA" id="ARBA00022452"/>
    </source>
</evidence>
<keyword evidence="2 8" id="KW-0813">Transport</keyword>
<feature type="signal peptide" evidence="10">
    <location>
        <begin position="1"/>
        <end position="28"/>
    </location>
</feature>
<organism evidence="13 14">
    <name type="scientific">Phenylobacterium terrae</name>
    <dbReference type="NCBI Taxonomy" id="2665495"/>
    <lineage>
        <taxon>Bacteria</taxon>
        <taxon>Pseudomonadati</taxon>
        <taxon>Pseudomonadota</taxon>
        <taxon>Alphaproteobacteria</taxon>
        <taxon>Caulobacterales</taxon>
        <taxon>Caulobacteraceae</taxon>
        <taxon>Phenylobacterium</taxon>
    </lineage>
</organism>